<dbReference type="ESTHER" id="ginbi-q7y0k5">
    <property type="family name" value="Chlorophyllase_Plant"/>
</dbReference>
<dbReference type="SUPFAM" id="SSF53474">
    <property type="entry name" value="alpha/beta-Hydrolases"/>
    <property type="match status" value="1"/>
</dbReference>
<dbReference type="GO" id="GO:0047746">
    <property type="term" value="F:chlorophyllase activity"/>
    <property type="evidence" value="ECO:0007669"/>
    <property type="project" value="UniProtKB-EC"/>
</dbReference>
<dbReference type="PANTHER" id="PTHR33428">
    <property type="entry name" value="CHLOROPHYLLASE-2, CHLOROPLASTIC"/>
    <property type="match status" value="1"/>
</dbReference>
<evidence type="ECO:0000313" key="7">
    <source>
        <dbReference type="EMBL" id="AAP44978.1"/>
    </source>
</evidence>
<comment type="pathway">
    <text evidence="1">Porphyrin-containing compound metabolism; chlorophyll degradation.</text>
</comment>
<evidence type="ECO:0000256" key="5">
    <source>
        <dbReference type="ARBA" id="ARBA00022817"/>
    </source>
</evidence>
<evidence type="ECO:0000256" key="1">
    <source>
        <dbReference type="ARBA" id="ARBA00005212"/>
    </source>
</evidence>
<dbReference type="GO" id="GO:0015996">
    <property type="term" value="P:chlorophyll catabolic process"/>
    <property type="evidence" value="ECO:0007669"/>
    <property type="project" value="UniProtKB-UniPathway"/>
</dbReference>
<feature type="active site" description="Charge relay system" evidence="6">
    <location>
        <position position="251"/>
    </location>
</feature>
<organism evidence="7">
    <name type="scientific">Ginkgo biloba</name>
    <name type="common">Ginkgo</name>
    <name type="synonym">Maidenhair tree</name>
    <dbReference type="NCBI Taxonomy" id="3311"/>
    <lineage>
        <taxon>Eukaryota</taxon>
        <taxon>Viridiplantae</taxon>
        <taxon>Streptophyta</taxon>
        <taxon>Embryophyta</taxon>
        <taxon>Tracheophyta</taxon>
        <taxon>Spermatophyta</taxon>
        <taxon>Ginkgoidae</taxon>
        <taxon>Ginkgoales</taxon>
        <taxon>Ginkgoaceae</taxon>
        <taxon>Ginkgo</taxon>
    </lineage>
</organism>
<feature type="active site" description="Charge relay system" evidence="6">
    <location>
        <position position="175"/>
    </location>
</feature>
<sequence length="342" mass="37182">MVLVKDVFSEGPLPVQILAIPQANSSPCSKLADKNGTATTPSPCRPPKPLLIALPSQHGDYPLILFFHGYVLLNSFYSQLLRHVASHGYIAIAPQMYSVIGPNTTPEIADAAAITDWLRDGLSDNLPQALNNHVRPNFEKFVLAGHSRGGKVAFALALGRVSQPSLKYSALVGLDPVDGMGKDQQTSHPILSYREHSFDLGMPTLVVGSGLGPCKRNPLFPPCAPQGVNHHDFFYECVAPAYHFVASDYGHLDFLDDDTKGIRGKATYCLCKNGEAREPMRKFSGGIVVAFLQAFLGDNRGALNDIMVYPSHAPVKIEPPESLVTEDVKSPEVELLRRAVCR</sequence>
<dbReference type="AlphaFoldDB" id="Q7Y0K5"/>
<dbReference type="EMBL" id="AY292526">
    <property type="protein sequence ID" value="AAP44978.1"/>
    <property type="molecule type" value="mRNA"/>
</dbReference>
<protein>
    <recommendedName>
        <fullName evidence="3">chlorophyllase</fullName>
        <ecNumber evidence="3">3.1.1.14</ecNumber>
    </recommendedName>
</protein>
<dbReference type="InterPro" id="IPR048264">
    <property type="entry name" value="Chlorophyllase"/>
</dbReference>
<accession>Q7Y0K5</accession>
<dbReference type="Gene3D" id="3.40.50.1820">
    <property type="entry name" value="alpha/beta hydrolase"/>
    <property type="match status" value="1"/>
</dbReference>
<name>Q7Y0K5_GINBI</name>
<feature type="active site" description="Nucleophile" evidence="6">
    <location>
        <position position="147"/>
    </location>
</feature>
<evidence type="ECO:0000256" key="2">
    <source>
        <dbReference type="ARBA" id="ARBA00010701"/>
    </source>
</evidence>
<gene>
    <name evidence="7" type="primary">CLH</name>
</gene>
<dbReference type="BRENDA" id="3.1.1.14">
    <property type="organism ID" value="2435"/>
</dbReference>
<comment type="similarity">
    <text evidence="2">Belongs to the AB hydrolase superfamily. Lipase family.</text>
</comment>
<reference evidence="7" key="1">
    <citation type="submission" date="2003-05" db="EMBL/GenBank/DDBJ databases">
        <authorList>
            <person name="Okazawa A."/>
            <person name="Tang L."/>
            <person name="Fukusaki E.-I."/>
            <person name="Kobayashi A."/>
        </authorList>
    </citation>
    <scope>NUCLEOTIDE SEQUENCE</scope>
</reference>
<dbReference type="UniPathway" id="UPA00674"/>
<evidence type="ECO:0000256" key="6">
    <source>
        <dbReference type="PIRSR" id="PIRSR038128-50"/>
    </source>
</evidence>
<evidence type="ECO:0000256" key="3">
    <source>
        <dbReference type="ARBA" id="ARBA00013226"/>
    </source>
</evidence>
<keyword evidence="4" id="KW-0378">Hydrolase</keyword>
<dbReference type="PANTHER" id="PTHR33428:SF2">
    <property type="entry name" value="CHLOROPHYLLASE-2"/>
    <property type="match status" value="1"/>
</dbReference>
<dbReference type="PIRSF" id="PIRSF038128">
    <property type="entry name" value="Chlorophyllase_chloroplast"/>
    <property type="match status" value="1"/>
</dbReference>
<evidence type="ECO:0000256" key="4">
    <source>
        <dbReference type="ARBA" id="ARBA00022801"/>
    </source>
</evidence>
<dbReference type="Pfam" id="PF07224">
    <property type="entry name" value="Chlorophyllase"/>
    <property type="match status" value="1"/>
</dbReference>
<keyword evidence="5" id="KW-0881">Chlorophyll catabolism</keyword>
<dbReference type="InterPro" id="IPR017395">
    <property type="entry name" value="Chlorophyllase-like"/>
</dbReference>
<proteinExistence type="evidence at transcript level"/>
<dbReference type="EC" id="3.1.1.14" evidence="3"/>
<dbReference type="InterPro" id="IPR029058">
    <property type="entry name" value="AB_hydrolase_fold"/>
</dbReference>